<keyword evidence="5 7" id="KW-1133">Transmembrane helix</keyword>
<dbReference type="SUPFAM" id="SSF161098">
    <property type="entry name" value="MetI-like"/>
    <property type="match status" value="1"/>
</dbReference>
<evidence type="ECO:0000256" key="7">
    <source>
        <dbReference type="RuleBase" id="RU363032"/>
    </source>
</evidence>
<dbReference type="Gene3D" id="1.10.3720.10">
    <property type="entry name" value="MetI-like"/>
    <property type="match status" value="1"/>
</dbReference>
<evidence type="ECO:0000256" key="6">
    <source>
        <dbReference type="ARBA" id="ARBA00023136"/>
    </source>
</evidence>
<dbReference type="InterPro" id="IPR000515">
    <property type="entry name" value="MetI-like"/>
</dbReference>
<dbReference type="EMBL" id="AMQQ01000015">
    <property type="protein sequence ID" value="EKJ95770.1"/>
    <property type="molecule type" value="Genomic_DNA"/>
</dbReference>
<proteinExistence type="inferred from homology"/>
<sequence length="338" mass="35888">MMRFIRRRPAFVIGIAVTAFLVAVALLSLVWTPVSPTKMQIVQKLKSPFVYGGLGTDHFGRDVLSMLMAGAWNSLSTAIAAVAIGAFIGTAIGVTVAALRGFTETVVMRICDIIFAVPPILSAMMLGAFIGTGRFTAIIAIATFMVPVFARLTLGAALQIWAREYITAATSIGQNRAKITMLHVVPNISNQIIVQVTIQLGLAILTEAGLSFLGLGMPPPAATWGRMLADAQTYLGAAPWLASCPALPLRLLSSASIFSAMACATCWTRAIQADRFTPISPLFPVFLTRRCHDRSHTPQHARNSGALPGKETLAIGILAGGGGAYRGIRAGCERPLRL</sequence>
<evidence type="ECO:0000259" key="8">
    <source>
        <dbReference type="PROSITE" id="PS50928"/>
    </source>
</evidence>
<evidence type="ECO:0000256" key="1">
    <source>
        <dbReference type="ARBA" id="ARBA00004651"/>
    </source>
</evidence>
<reference evidence="9 10" key="1">
    <citation type="journal article" date="2013" name="Genome Announc.">
        <title>Genome Sequence of Rhizobium lupini HPC(L) Isolated from Saline Desert Soil, Kutch (Gujarat).</title>
        <authorList>
            <person name="Agarwal L."/>
            <person name="Purohit H.J."/>
        </authorList>
    </citation>
    <scope>NUCLEOTIDE SEQUENCE [LARGE SCALE GENOMIC DNA]</scope>
    <source>
        <strain evidence="10">HPC(L)</strain>
    </source>
</reference>
<dbReference type="PANTHER" id="PTHR43386">
    <property type="entry name" value="OLIGOPEPTIDE TRANSPORT SYSTEM PERMEASE PROTEIN APPC"/>
    <property type="match status" value="1"/>
</dbReference>
<evidence type="ECO:0000313" key="9">
    <source>
        <dbReference type="EMBL" id="EKJ95770.1"/>
    </source>
</evidence>
<dbReference type="PROSITE" id="PS50928">
    <property type="entry name" value="ABC_TM1"/>
    <property type="match status" value="1"/>
</dbReference>
<dbReference type="CDD" id="cd06261">
    <property type="entry name" value="TM_PBP2"/>
    <property type="match status" value="1"/>
</dbReference>
<dbReference type="InterPro" id="IPR035906">
    <property type="entry name" value="MetI-like_sf"/>
</dbReference>
<keyword evidence="2 7" id="KW-0813">Transport</keyword>
<gene>
    <name evidence="9" type="ORF">C241_09776</name>
</gene>
<dbReference type="PANTHER" id="PTHR43386:SF25">
    <property type="entry name" value="PEPTIDE ABC TRANSPORTER PERMEASE PROTEIN"/>
    <property type="match status" value="1"/>
</dbReference>
<protein>
    <submittedName>
        <fullName evidence="9">Oligopeptide ABC transporter permease</fullName>
    </submittedName>
</protein>
<name>A0ABN0HMQ1_RHILU</name>
<comment type="subcellular location">
    <subcellularLocation>
        <location evidence="1 7">Cell membrane</location>
        <topology evidence="1 7">Multi-pass membrane protein</topology>
    </subcellularLocation>
</comment>
<feature type="transmembrane region" description="Helical" evidence="7">
    <location>
        <begin position="135"/>
        <end position="154"/>
    </location>
</feature>
<organism evidence="9 10">
    <name type="scientific">Bradyrhizobium lupini HPC(L)</name>
    <dbReference type="NCBI Taxonomy" id="1229491"/>
    <lineage>
        <taxon>Bacteria</taxon>
        <taxon>Pseudomonadati</taxon>
        <taxon>Pseudomonadota</taxon>
        <taxon>Alphaproteobacteria</taxon>
        <taxon>Hyphomicrobiales</taxon>
        <taxon>Nitrobacteraceae</taxon>
        <taxon>Bradyrhizobium</taxon>
    </lineage>
</organism>
<comment type="similarity">
    <text evidence="7">Belongs to the binding-protein-dependent transport system permease family.</text>
</comment>
<feature type="transmembrane region" description="Helical" evidence="7">
    <location>
        <begin position="75"/>
        <end position="99"/>
    </location>
</feature>
<dbReference type="Pfam" id="PF00528">
    <property type="entry name" value="BPD_transp_1"/>
    <property type="match status" value="1"/>
</dbReference>
<keyword evidence="10" id="KW-1185">Reference proteome</keyword>
<dbReference type="Proteomes" id="UP000017668">
    <property type="component" value="Unassembled WGS sequence"/>
</dbReference>
<comment type="caution">
    <text evidence="9">The sequence shown here is derived from an EMBL/GenBank/DDBJ whole genome shotgun (WGS) entry which is preliminary data.</text>
</comment>
<keyword evidence="4 7" id="KW-0812">Transmembrane</keyword>
<feature type="transmembrane region" description="Helical" evidence="7">
    <location>
        <begin position="106"/>
        <end position="129"/>
    </location>
</feature>
<accession>A0ABN0HMQ1</accession>
<evidence type="ECO:0000256" key="3">
    <source>
        <dbReference type="ARBA" id="ARBA00022475"/>
    </source>
</evidence>
<feature type="transmembrane region" description="Helical" evidence="7">
    <location>
        <begin position="12"/>
        <end position="31"/>
    </location>
</feature>
<keyword evidence="3" id="KW-1003">Cell membrane</keyword>
<evidence type="ECO:0000256" key="4">
    <source>
        <dbReference type="ARBA" id="ARBA00022692"/>
    </source>
</evidence>
<evidence type="ECO:0000256" key="5">
    <source>
        <dbReference type="ARBA" id="ARBA00022989"/>
    </source>
</evidence>
<evidence type="ECO:0000313" key="10">
    <source>
        <dbReference type="Proteomes" id="UP000017668"/>
    </source>
</evidence>
<dbReference type="InterPro" id="IPR050366">
    <property type="entry name" value="BP-dependent_transpt_permease"/>
</dbReference>
<keyword evidence="6 7" id="KW-0472">Membrane</keyword>
<evidence type="ECO:0000256" key="2">
    <source>
        <dbReference type="ARBA" id="ARBA00022448"/>
    </source>
</evidence>
<feature type="domain" description="ABC transmembrane type-1" evidence="8">
    <location>
        <begin position="71"/>
        <end position="262"/>
    </location>
</feature>